<proteinExistence type="predicted"/>
<name>A0A0A9A9S2_ARUDO</name>
<dbReference type="AlphaFoldDB" id="A0A0A9A9S2"/>
<accession>A0A0A9A9S2</accession>
<evidence type="ECO:0000313" key="1">
    <source>
        <dbReference type="EMBL" id="JAD45740.1"/>
    </source>
</evidence>
<reference evidence="1" key="2">
    <citation type="journal article" date="2015" name="Data Brief">
        <title>Shoot transcriptome of the giant reed, Arundo donax.</title>
        <authorList>
            <person name="Barrero R.A."/>
            <person name="Guerrero F.D."/>
            <person name="Moolhuijzen P."/>
            <person name="Goolsby J.A."/>
            <person name="Tidwell J."/>
            <person name="Bellgard S.E."/>
            <person name="Bellgard M.I."/>
        </authorList>
    </citation>
    <scope>NUCLEOTIDE SEQUENCE</scope>
    <source>
        <tissue evidence="1">Shoot tissue taken approximately 20 cm above the soil surface</tissue>
    </source>
</reference>
<dbReference type="EMBL" id="GBRH01252155">
    <property type="protein sequence ID" value="JAD45740.1"/>
    <property type="molecule type" value="Transcribed_RNA"/>
</dbReference>
<organism evidence="1">
    <name type="scientific">Arundo donax</name>
    <name type="common">Giant reed</name>
    <name type="synonym">Donax arundinaceus</name>
    <dbReference type="NCBI Taxonomy" id="35708"/>
    <lineage>
        <taxon>Eukaryota</taxon>
        <taxon>Viridiplantae</taxon>
        <taxon>Streptophyta</taxon>
        <taxon>Embryophyta</taxon>
        <taxon>Tracheophyta</taxon>
        <taxon>Spermatophyta</taxon>
        <taxon>Magnoliopsida</taxon>
        <taxon>Liliopsida</taxon>
        <taxon>Poales</taxon>
        <taxon>Poaceae</taxon>
        <taxon>PACMAD clade</taxon>
        <taxon>Arundinoideae</taxon>
        <taxon>Arundineae</taxon>
        <taxon>Arundo</taxon>
    </lineage>
</organism>
<reference evidence="1" key="1">
    <citation type="submission" date="2014-09" db="EMBL/GenBank/DDBJ databases">
        <authorList>
            <person name="Magalhaes I.L.F."/>
            <person name="Oliveira U."/>
            <person name="Santos F.R."/>
            <person name="Vidigal T.H.D.A."/>
            <person name="Brescovit A.D."/>
            <person name="Santos A.J."/>
        </authorList>
    </citation>
    <scope>NUCLEOTIDE SEQUENCE</scope>
    <source>
        <tissue evidence="1">Shoot tissue taken approximately 20 cm above the soil surface</tissue>
    </source>
</reference>
<sequence length="29" mass="3370">MTYVFKALRPLILKDMTDLVLKVFTQGEV</sequence>
<protein>
    <submittedName>
        <fullName evidence="1">Uncharacterized protein</fullName>
    </submittedName>
</protein>